<organism evidence="4 5">
    <name type="scientific">Microbulbifer rhizosphaerae</name>
    <dbReference type="NCBI Taxonomy" id="1562603"/>
    <lineage>
        <taxon>Bacteria</taxon>
        <taxon>Pseudomonadati</taxon>
        <taxon>Pseudomonadota</taxon>
        <taxon>Gammaproteobacteria</taxon>
        <taxon>Cellvibrionales</taxon>
        <taxon>Microbulbiferaceae</taxon>
        <taxon>Microbulbifer</taxon>
    </lineage>
</organism>
<feature type="compositionally biased region" description="Polar residues" evidence="1">
    <location>
        <begin position="1"/>
        <end position="12"/>
    </location>
</feature>
<dbReference type="Pfam" id="PF13413">
    <property type="entry name" value="HTH_25"/>
    <property type="match status" value="1"/>
</dbReference>
<dbReference type="InterPro" id="IPR010982">
    <property type="entry name" value="Lambda_DNA-bd_dom_sf"/>
</dbReference>
<feature type="region of interest" description="Disordered" evidence="1">
    <location>
        <begin position="181"/>
        <end position="229"/>
    </location>
</feature>
<evidence type="ECO:0000313" key="4">
    <source>
        <dbReference type="EMBL" id="MBB3062692.1"/>
    </source>
</evidence>
<gene>
    <name evidence="4" type="ORF">FHS09_003541</name>
</gene>
<dbReference type="InterPro" id="IPR025194">
    <property type="entry name" value="RodZ-like_C"/>
</dbReference>
<dbReference type="PANTHER" id="PTHR34475">
    <property type="match status" value="1"/>
</dbReference>
<sequence length="324" mass="34928">MTDNSSDTSNLAAQEREDVSQDLDNSPGSQLRRARERAGLSLEELSRRLCMTLGKLELLERDEYDRLPGALYVRGYIRNACKELGIDAEPVLQAFSGYSAAEEESRALLDHVRRAPVMESKPRRSLRGLALLPLLVVAGVFWWLHGRDLAPPTFSTDNHPFDTGVAPEIEEPAVDAAPTSIAGEKAPEPDPQAEEPAVNTPPVEEPESEVAASESEPAPEPLPASGTEAEPEMLPALAAAPGTGDASQLELYFDEESWIEVRDASGAVLLAKLKSAGSQVTLEGQPPFELMLGNASGTRVRYRGEPVASGPTGNRRTRKLIVGE</sequence>
<evidence type="ECO:0000256" key="1">
    <source>
        <dbReference type="SAM" id="MobiDB-lite"/>
    </source>
</evidence>
<dbReference type="Proteomes" id="UP000535937">
    <property type="component" value="Unassembled WGS sequence"/>
</dbReference>
<dbReference type="CDD" id="cd00093">
    <property type="entry name" value="HTH_XRE"/>
    <property type="match status" value="1"/>
</dbReference>
<dbReference type="RefSeq" id="WP_183462212.1">
    <property type="nucleotide sequence ID" value="NZ_JACHWZ010000019.1"/>
</dbReference>
<dbReference type="GO" id="GO:0003677">
    <property type="term" value="F:DNA binding"/>
    <property type="evidence" value="ECO:0007669"/>
    <property type="project" value="InterPro"/>
</dbReference>
<feature type="region of interest" description="Disordered" evidence="1">
    <location>
        <begin position="302"/>
        <end position="324"/>
    </location>
</feature>
<feature type="region of interest" description="Disordered" evidence="1">
    <location>
        <begin position="1"/>
        <end position="35"/>
    </location>
</feature>
<dbReference type="PANTHER" id="PTHR34475:SF1">
    <property type="entry name" value="CYTOSKELETON PROTEIN RODZ"/>
    <property type="match status" value="1"/>
</dbReference>
<feature type="domain" description="HTH cro/C1-type" evidence="3">
    <location>
        <begin position="31"/>
        <end position="52"/>
    </location>
</feature>
<keyword evidence="2" id="KW-0812">Transmembrane</keyword>
<dbReference type="InterPro" id="IPR001387">
    <property type="entry name" value="Cro/C1-type_HTH"/>
</dbReference>
<dbReference type="AlphaFoldDB" id="A0A7W4WF80"/>
<feature type="transmembrane region" description="Helical" evidence="2">
    <location>
        <begin position="128"/>
        <end position="145"/>
    </location>
</feature>
<keyword evidence="2" id="KW-0472">Membrane</keyword>
<keyword evidence="5" id="KW-1185">Reference proteome</keyword>
<comment type="caution">
    <text evidence="4">The sequence shown here is derived from an EMBL/GenBank/DDBJ whole genome shotgun (WGS) entry which is preliminary data.</text>
</comment>
<feature type="compositionally biased region" description="Basic residues" evidence="1">
    <location>
        <begin position="315"/>
        <end position="324"/>
    </location>
</feature>
<dbReference type="InterPro" id="IPR050400">
    <property type="entry name" value="Bact_Cytoskel_RodZ"/>
</dbReference>
<dbReference type="Pfam" id="PF13464">
    <property type="entry name" value="RodZ_C"/>
    <property type="match status" value="1"/>
</dbReference>
<dbReference type="PROSITE" id="PS50943">
    <property type="entry name" value="HTH_CROC1"/>
    <property type="match status" value="1"/>
</dbReference>
<reference evidence="4 5" key="1">
    <citation type="submission" date="2020-08" db="EMBL/GenBank/DDBJ databases">
        <title>Genomic Encyclopedia of Type Strains, Phase III (KMG-III): the genomes of soil and plant-associated and newly described type strains.</title>
        <authorList>
            <person name="Whitman W."/>
        </authorList>
    </citation>
    <scope>NUCLEOTIDE SEQUENCE [LARGE SCALE GENOMIC DNA]</scope>
    <source>
        <strain evidence="4 5">CECT 8799</strain>
    </source>
</reference>
<dbReference type="EMBL" id="JACHWZ010000019">
    <property type="protein sequence ID" value="MBB3062692.1"/>
    <property type="molecule type" value="Genomic_DNA"/>
</dbReference>
<evidence type="ECO:0000259" key="3">
    <source>
        <dbReference type="PROSITE" id="PS50943"/>
    </source>
</evidence>
<protein>
    <submittedName>
        <fullName evidence="4">Cytoskeleton protein RodZ</fullName>
    </submittedName>
</protein>
<evidence type="ECO:0000313" key="5">
    <source>
        <dbReference type="Proteomes" id="UP000535937"/>
    </source>
</evidence>
<evidence type="ECO:0000256" key="2">
    <source>
        <dbReference type="SAM" id="Phobius"/>
    </source>
</evidence>
<name>A0A7W4WF80_9GAMM</name>
<dbReference type="Gene3D" id="1.10.260.40">
    <property type="entry name" value="lambda repressor-like DNA-binding domains"/>
    <property type="match status" value="1"/>
</dbReference>
<keyword evidence="2" id="KW-1133">Transmembrane helix</keyword>
<proteinExistence type="predicted"/>
<accession>A0A7W4WF80</accession>